<dbReference type="InterPro" id="IPR011051">
    <property type="entry name" value="RmlC_Cupin_sf"/>
</dbReference>
<dbReference type="HOGENOM" id="CLU_1088642_0_0_11"/>
<evidence type="ECO:0000256" key="1">
    <source>
        <dbReference type="SAM" id="MobiDB-lite"/>
    </source>
</evidence>
<dbReference type="PANTHER" id="PTHR43346:SF1">
    <property type="entry name" value="QUERCETIN 2,3-DIOXYGENASE-RELATED"/>
    <property type="match status" value="1"/>
</dbReference>
<dbReference type="PANTHER" id="PTHR43346">
    <property type="entry name" value="LIGAND BINDING DOMAIN PROTEIN, PUTATIVE (AFU_ORTHOLOGUE AFUA_6G14370)-RELATED"/>
    <property type="match status" value="1"/>
</dbReference>
<evidence type="ECO:0000259" key="2">
    <source>
        <dbReference type="Pfam" id="PF07883"/>
    </source>
</evidence>
<dbReference type="OrthoDB" id="4627574at2"/>
<dbReference type="Pfam" id="PF07883">
    <property type="entry name" value="Cupin_2"/>
    <property type="match status" value="1"/>
</dbReference>
<dbReference type="STRING" id="469383.Cwoe_5005"/>
<dbReference type="Gene3D" id="2.60.120.10">
    <property type="entry name" value="Jelly Rolls"/>
    <property type="match status" value="2"/>
</dbReference>
<dbReference type="KEGG" id="cwo:Cwoe_5005"/>
<dbReference type="eggNOG" id="COG0662">
    <property type="taxonomic scope" value="Bacteria"/>
</dbReference>
<dbReference type="SUPFAM" id="SSF51182">
    <property type="entry name" value="RmlC-like cupins"/>
    <property type="match status" value="1"/>
</dbReference>
<reference evidence="4" key="2">
    <citation type="submission" date="2010-01" db="EMBL/GenBank/DDBJ databases">
        <title>The complete genome of Conexibacter woesei DSM 14684.</title>
        <authorList>
            <consortium name="US DOE Joint Genome Institute (JGI-PGF)"/>
            <person name="Lucas S."/>
            <person name="Copeland A."/>
            <person name="Lapidus A."/>
            <person name="Glavina del Rio T."/>
            <person name="Dalin E."/>
            <person name="Tice H."/>
            <person name="Bruce D."/>
            <person name="Goodwin L."/>
            <person name="Pitluck S."/>
            <person name="Kyrpides N."/>
            <person name="Mavromatis K."/>
            <person name="Ivanova N."/>
            <person name="Mikhailova N."/>
            <person name="Chertkov O."/>
            <person name="Brettin T."/>
            <person name="Detter J.C."/>
            <person name="Han C."/>
            <person name="Larimer F."/>
            <person name="Land M."/>
            <person name="Hauser L."/>
            <person name="Markowitz V."/>
            <person name="Cheng J.-F."/>
            <person name="Hugenholtz P."/>
            <person name="Woyke T."/>
            <person name="Wu D."/>
            <person name="Pukall R."/>
            <person name="Steenblock K."/>
            <person name="Schneider S."/>
            <person name="Klenk H.-P."/>
            <person name="Eisen J.A."/>
        </authorList>
    </citation>
    <scope>NUCLEOTIDE SEQUENCE [LARGE SCALE GENOMIC DNA]</scope>
    <source>
        <strain evidence="4">DSM 14684 / CIP 108061 / JCM 11494 / NBRC 100937 / ID131577</strain>
    </source>
</reference>
<organism evidence="3 4">
    <name type="scientific">Conexibacter woesei (strain DSM 14684 / CCUG 47730 / CIP 108061 / JCM 11494 / NBRC 100937 / ID131577)</name>
    <dbReference type="NCBI Taxonomy" id="469383"/>
    <lineage>
        <taxon>Bacteria</taxon>
        <taxon>Bacillati</taxon>
        <taxon>Actinomycetota</taxon>
        <taxon>Thermoleophilia</taxon>
        <taxon>Solirubrobacterales</taxon>
        <taxon>Conexibacteraceae</taxon>
        <taxon>Conexibacter</taxon>
    </lineage>
</organism>
<feature type="compositionally biased region" description="Low complexity" evidence="1">
    <location>
        <begin position="113"/>
        <end position="132"/>
    </location>
</feature>
<dbReference type="EMBL" id="CP001854">
    <property type="protein sequence ID" value="ADB53416.1"/>
    <property type="molecule type" value="Genomic_DNA"/>
</dbReference>
<dbReference type="RefSeq" id="WP_012936467.1">
    <property type="nucleotide sequence ID" value="NC_013739.1"/>
</dbReference>
<evidence type="ECO:0000313" key="3">
    <source>
        <dbReference type="EMBL" id="ADB53416.1"/>
    </source>
</evidence>
<dbReference type="InterPro" id="IPR014710">
    <property type="entry name" value="RmlC-like_jellyroll"/>
</dbReference>
<gene>
    <name evidence="3" type="ordered locus">Cwoe_5005</name>
</gene>
<name>D3FCC1_CONWI</name>
<sequence>MSAATLIPAAGPLADATAGGHLELVSQFEVLPGGHVNPHSHPTHEFYLVRSGRGLMTVGERAWEIVPGDLVTIPSEVVHSLEPVGDEPIRCFCFAVGDAGAGPVDYGTDGTEDASGLASADRSALADSPDSPVESAPATLPPLQVRNPRDHEPAMEHLGTVAVWWTVPPRELRDATLGGRLTAVTRHDWTAGGKRDIPASPALRVYCVLDGVGEVVAGDRRRALGDDDVVLLAPGVAHRFDGPLSLIAIDYEVTA</sequence>
<proteinExistence type="predicted"/>
<feature type="region of interest" description="Disordered" evidence="1">
    <location>
        <begin position="105"/>
        <end position="150"/>
    </location>
</feature>
<accession>D3FCC1</accession>
<keyword evidence="4" id="KW-1185">Reference proteome</keyword>
<feature type="domain" description="Cupin type-2" evidence="2">
    <location>
        <begin position="28"/>
        <end position="93"/>
    </location>
</feature>
<dbReference type="Proteomes" id="UP000008229">
    <property type="component" value="Chromosome"/>
</dbReference>
<protein>
    <submittedName>
        <fullName evidence="3">Cupin 2 conserved barrel domain protein</fullName>
    </submittedName>
</protein>
<dbReference type="InterPro" id="IPR013096">
    <property type="entry name" value="Cupin_2"/>
</dbReference>
<dbReference type="AlphaFoldDB" id="D3FCC1"/>
<reference evidence="3 4" key="1">
    <citation type="journal article" date="2010" name="Stand. Genomic Sci.">
        <title>Complete genome sequence of Conexibacter woesei type strain (ID131577).</title>
        <authorList>
            <person name="Pukall R."/>
            <person name="Lapidus A."/>
            <person name="Glavina Del Rio T."/>
            <person name="Copeland A."/>
            <person name="Tice H."/>
            <person name="Cheng J.-F."/>
            <person name="Lucas S."/>
            <person name="Chen F."/>
            <person name="Nolan M."/>
            <person name="Bruce D."/>
            <person name="Goodwin L."/>
            <person name="Pitluck S."/>
            <person name="Mavromatis K."/>
            <person name="Ivanova N."/>
            <person name="Ovchinnikova G."/>
            <person name="Pati A."/>
            <person name="Chen A."/>
            <person name="Palaniappan K."/>
            <person name="Land M."/>
            <person name="Hauser L."/>
            <person name="Chang Y.-J."/>
            <person name="Jeffries C.D."/>
            <person name="Chain P."/>
            <person name="Meincke L."/>
            <person name="Sims D."/>
            <person name="Brettin T."/>
            <person name="Detter J.C."/>
            <person name="Rohde M."/>
            <person name="Goeker M."/>
            <person name="Bristow J."/>
            <person name="Eisen J.A."/>
            <person name="Markowitz V."/>
            <person name="Kyrpides N.C."/>
            <person name="Klenk H.-P."/>
            <person name="Hugenholtz P."/>
        </authorList>
    </citation>
    <scope>NUCLEOTIDE SEQUENCE [LARGE SCALE GENOMIC DNA]</scope>
    <source>
        <strain evidence="4">DSM 14684 / CIP 108061 / JCM 11494 / NBRC 100937 / ID131577</strain>
    </source>
</reference>
<dbReference type="InterPro" id="IPR052538">
    <property type="entry name" value="Flavonoid_dioxygenase-like"/>
</dbReference>
<evidence type="ECO:0000313" key="4">
    <source>
        <dbReference type="Proteomes" id="UP000008229"/>
    </source>
</evidence>